<dbReference type="STRING" id="211460.YH63_04945"/>
<keyword evidence="2" id="KW-0966">Cell projection</keyword>
<keyword evidence="3" id="KW-1185">Reference proteome</keyword>
<evidence type="ECO:0000313" key="1">
    <source>
        <dbReference type="EMBL" id="MBB5054297.1"/>
    </source>
</evidence>
<sequence>MRIYGPNGANLASPAANARRSSSTAFSLGDIGTPAETRSAAAPRATSGIDALLAMQGVEDSTERRRRSVARGRTALDVLDDLKIGLLAGAFDSTTVARLRTAAAELKTTSGDPGLDQVLSEIELRVEVELAKAGQSAGG</sequence>
<dbReference type="EMBL" id="LBIA02000001">
    <property type="protein sequence ID" value="TKT72466.1"/>
    <property type="molecule type" value="Genomic_DNA"/>
</dbReference>
<dbReference type="EMBL" id="JACHIJ010000006">
    <property type="protein sequence ID" value="MBB5054297.1"/>
    <property type="molecule type" value="Genomic_DNA"/>
</dbReference>
<dbReference type="Proteomes" id="UP000034832">
    <property type="component" value="Unassembled WGS sequence"/>
</dbReference>
<gene>
    <name evidence="2" type="primary">fliX</name>
    <name evidence="1" type="ORF">HNQ36_004299</name>
    <name evidence="2" type="ORF">YH63_014070</name>
</gene>
<dbReference type="RefSeq" id="WP_046827060.1">
    <property type="nucleotide sequence ID" value="NZ_JACHIJ010000006.1"/>
</dbReference>
<dbReference type="GO" id="GO:0044781">
    <property type="term" value="P:bacterial-type flagellum organization"/>
    <property type="evidence" value="ECO:0007669"/>
    <property type="project" value="InterPro"/>
</dbReference>
<protein>
    <submittedName>
        <fullName evidence="2">Flagellar assembly regulator FliX</fullName>
    </submittedName>
</protein>
<evidence type="ECO:0000313" key="2">
    <source>
        <dbReference type="EMBL" id="TKT72466.1"/>
    </source>
</evidence>
<reference evidence="2 3" key="1">
    <citation type="submission" date="2019-04" db="EMBL/GenBank/DDBJ databases">
        <title>Whole genome sequencing of cave bacteria.</title>
        <authorList>
            <person name="Gan H.M."/>
            <person name="Barton H."/>
            <person name="Savka M.A."/>
        </authorList>
    </citation>
    <scope>NUCLEOTIDE SEQUENCE [LARGE SCALE GENOMIC DNA]</scope>
    <source>
        <strain evidence="2 3">LC387</strain>
    </source>
</reference>
<proteinExistence type="predicted"/>
<dbReference type="NCBIfam" id="NF009428">
    <property type="entry name" value="PRK12787.1-4"/>
    <property type="match status" value="1"/>
</dbReference>
<keyword evidence="2" id="KW-0282">Flagellum</keyword>
<dbReference type="Pfam" id="PF10768">
    <property type="entry name" value="FliX"/>
    <property type="match status" value="1"/>
</dbReference>
<organism evidence="2 3">
    <name type="scientific">Afipia massiliensis</name>
    <dbReference type="NCBI Taxonomy" id="211460"/>
    <lineage>
        <taxon>Bacteria</taxon>
        <taxon>Pseudomonadati</taxon>
        <taxon>Pseudomonadota</taxon>
        <taxon>Alphaproteobacteria</taxon>
        <taxon>Hyphomicrobiales</taxon>
        <taxon>Nitrobacteraceae</taxon>
        <taxon>Afipia</taxon>
    </lineage>
</organism>
<name>A0A4U6BPU7_9BRAD</name>
<evidence type="ECO:0000313" key="3">
    <source>
        <dbReference type="Proteomes" id="UP000034832"/>
    </source>
</evidence>
<dbReference type="AlphaFoldDB" id="A0A4U6BPU7"/>
<evidence type="ECO:0000313" key="4">
    <source>
        <dbReference type="Proteomes" id="UP000521227"/>
    </source>
</evidence>
<dbReference type="InterPro" id="IPR019704">
    <property type="entry name" value="Flagellar_assmbl_FliX_class2"/>
</dbReference>
<reference evidence="1 4" key="2">
    <citation type="submission" date="2020-08" db="EMBL/GenBank/DDBJ databases">
        <title>Genomic Encyclopedia of Type Strains, Phase IV (KMG-IV): sequencing the most valuable type-strain genomes for metagenomic binning, comparative biology and taxonomic classification.</title>
        <authorList>
            <person name="Goeker M."/>
        </authorList>
    </citation>
    <scope>NUCLEOTIDE SEQUENCE [LARGE SCALE GENOMIC DNA]</scope>
    <source>
        <strain evidence="1 4">DSM 17498</strain>
    </source>
</reference>
<dbReference type="OrthoDB" id="8005693at2"/>
<accession>A0A4U6BPU7</accession>
<keyword evidence="2" id="KW-0969">Cilium</keyword>
<comment type="caution">
    <text evidence="2">The sequence shown here is derived from an EMBL/GenBank/DDBJ whole genome shotgun (WGS) entry which is preliminary data.</text>
</comment>
<dbReference type="Proteomes" id="UP000521227">
    <property type="component" value="Unassembled WGS sequence"/>
</dbReference>